<evidence type="ECO:0000313" key="3">
    <source>
        <dbReference type="EMBL" id="MCS7478557.1"/>
    </source>
</evidence>
<evidence type="ECO:0000259" key="2">
    <source>
        <dbReference type="Pfam" id="PF01609"/>
    </source>
</evidence>
<dbReference type="RefSeq" id="WP_259624063.1">
    <property type="nucleotide sequence ID" value="NZ_JANYMP010000007.1"/>
</dbReference>
<dbReference type="GO" id="GO:0003677">
    <property type="term" value="F:DNA binding"/>
    <property type="evidence" value="ECO:0007669"/>
    <property type="project" value="InterPro"/>
</dbReference>
<dbReference type="GO" id="GO:0004803">
    <property type="term" value="F:transposase activity"/>
    <property type="evidence" value="ECO:0007669"/>
    <property type="project" value="InterPro"/>
</dbReference>
<sequence length="185" mass="19289">MDSTIMHTRQHAAGARKGGCGSDSEALAVVGEGLDQSCGGLSTKIHPVVDGRGLPMWVLLDPGQAGDNPQLLPLLDGTRVRRDGPGRPRSRPDAVIANRAYSHPSTRRTLRRCGVVFVSGSGHGPEMAPGSRFLAAGFDDNKEVLSAWRIRVRPWVGTAVTRPGCGSGSPPSVLTCAIGLAGMGC</sequence>
<dbReference type="EMBL" id="JANYMP010000007">
    <property type="protein sequence ID" value="MCS7478557.1"/>
    <property type="molecule type" value="Genomic_DNA"/>
</dbReference>
<organism evidence="3 4">
    <name type="scientific">Umezawaea endophytica</name>
    <dbReference type="NCBI Taxonomy" id="1654476"/>
    <lineage>
        <taxon>Bacteria</taxon>
        <taxon>Bacillati</taxon>
        <taxon>Actinomycetota</taxon>
        <taxon>Actinomycetes</taxon>
        <taxon>Pseudonocardiales</taxon>
        <taxon>Pseudonocardiaceae</taxon>
        <taxon>Umezawaea</taxon>
    </lineage>
</organism>
<name>A0A9X2VL67_9PSEU</name>
<proteinExistence type="predicted"/>
<feature type="region of interest" description="Disordered" evidence="1">
    <location>
        <begin position="1"/>
        <end position="21"/>
    </location>
</feature>
<gene>
    <name evidence="3" type="ORF">NZH93_16980</name>
</gene>
<protein>
    <submittedName>
        <fullName evidence="3">Transposase</fullName>
    </submittedName>
</protein>
<dbReference type="Pfam" id="PF01609">
    <property type="entry name" value="DDE_Tnp_1"/>
    <property type="match status" value="1"/>
</dbReference>
<reference evidence="3" key="1">
    <citation type="submission" date="2022-08" db="EMBL/GenBank/DDBJ databases">
        <authorList>
            <person name="Tistechok S."/>
            <person name="Samborskyy M."/>
            <person name="Roman I."/>
        </authorList>
    </citation>
    <scope>NUCLEOTIDE SEQUENCE</scope>
    <source>
        <strain evidence="3">DSM 103496</strain>
    </source>
</reference>
<dbReference type="AlphaFoldDB" id="A0A9X2VL67"/>
<dbReference type="GO" id="GO:0006313">
    <property type="term" value="P:DNA transposition"/>
    <property type="evidence" value="ECO:0007669"/>
    <property type="project" value="InterPro"/>
</dbReference>
<evidence type="ECO:0000256" key="1">
    <source>
        <dbReference type="SAM" id="MobiDB-lite"/>
    </source>
</evidence>
<accession>A0A9X2VL67</accession>
<dbReference type="InterPro" id="IPR002559">
    <property type="entry name" value="Transposase_11"/>
</dbReference>
<keyword evidence="4" id="KW-1185">Reference proteome</keyword>
<dbReference type="Proteomes" id="UP001141259">
    <property type="component" value="Unassembled WGS sequence"/>
</dbReference>
<evidence type="ECO:0000313" key="4">
    <source>
        <dbReference type="Proteomes" id="UP001141259"/>
    </source>
</evidence>
<comment type="caution">
    <text evidence="3">The sequence shown here is derived from an EMBL/GenBank/DDBJ whole genome shotgun (WGS) entry which is preliminary data.</text>
</comment>
<feature type="domain" description="Transposase IS4-like" evidence="2">
    <location>
        <begin position="1"/>
        <end position="119"/>
    </location>
</feature>